<name>A0AAE3N9V9_9BURK</name>
<reference evidence="2" key="1">
    <citation type="submission" date="2023-01" db="EMBL/GenBank/DDBJ databases">
        <title>Xenophilus mangrovi sp. nov., isolated from soil of Mangrove nature reserve.</title>
        <authorList>
            <person name="Xu S."/>
            <person name="Liu Z."/>
            <person name="Xu Y."/>
        </authorList>
    </citation>
    <scope>NUCLEOTIDE SEQUENCE</scope>
    <source>
        <strain evidence="2">YW8</strain>
    </source>
</reference>
<dbReference type="InterPro" id="IPR019239">
    <property type="entry name" value="VapB_antitoxin"/>
</dbReference>
<feature type="compositionally biased region" description="Basic residues" evidence="1">
    <location>
        <begin position="81"/>
        <end position="104"/>
    </location>
</feature>
<sequence length="104" mass="11362">MRTNIVIDDKLMAAAMKAGGFATKKEAVEEGLRLLARRKAHQDLLALGGKLQWAGDDSVDWRTIPADESIPDAPVAERKVSKAKPRIATHRGDAHKKPRRKAAA</sequence>
<proteinExistence type="predicted"/>
<dbReference type="Proteomes" id="UP001212602">
    <property type="component" value="Unassembled WGS sequence"/>
</dbReference>
<dbReference type="AlphaFoldDB" id="A0AAE3N9V9"/>
<dbReference type="RefSeq" id="WP_271428186.1">
    <property type="nucleotide sequence ID" value="NZ_JAQIPB010000003.1"/>
</dbReference>
<evidence type="ECO:0000256" key="1">
    <source>
        <dbReference type="SAM" id="MobiDB-lite"/>
    </source>
</evidence>
<organism evidence="2 3">
    <name type="scientific">Xenophilus arseniciresistens</name>
    <dbReference type="NCBI Taxonomy" id="1283306"/>
    <lineage>
        <taxon>Bacteria</taxon>
        <taxon>Pseudomonadati</taxon>
        <taxon>Pseudomonadota</taxon>
        <taxon>Betaproteobacteria</taxon>
        <taxon>Burkholderiales</taxon>
        <taxon>Comamonadaceae</taxon>
        <taxon>Xenophilus</taxon>
    </lineage>
</organism>
<gene>
    <name evidence="2" type="ORF">PGB34_11370</name>
</gene>
<dbReference type="EMBL" id="JAQIPB010000003">
    <property type="protein sequence ID" value="MDA7416966.1"/>
    <property type="molecule type" value="Genomic_DNA"/>
</dbReference>
<accession>A0AAE3N9V9</accession>
<keyword evidence="3" id="KW-1185">Reference proteome</keyword>
<comment type="caution">
    <text evidence="2">The sequence shown here is derived from an EMBL/GenBank/DDBJ whole genome shotgun (WGS) entry which is preliminary data.</text>
</comment>
<feature type="region of interest" description="Disordered" evidence="1">
    <location>
        <begin position="70"/>
        <end position="104"/>
    </location>
</feature>
<dbReference type="Pfam" id="PF09957">
    <property type="entry name" value="VapB_antitoxin"/>
    <property type="match status" value="1"/>
</dbReference>
<protein>
    <submittedName>
        <fullName evidence="2">Type II toxin-antitoxin system VapB family antitoxin</fullName>
    </submittedName>
</protein>
<evidence type="ECO:0000313" key="2">
    <source>
        <dbReference type="EMBL" id="MDA7416966.1"/>
    </source>
</evidence>
<evidence type="ECO:0000313" key="3">
    <source>
        <dbReference type="Proteomes" id="UP001212602"/>
    </source>
</evidence>